<dbReference type="EMBL" id="CACRTQ010000035">
    <property type="protein sequence ID" value="VYU14596.1"/>
    <property type="molecule type" value="Genomic_DNA"/>
</dbReference>
<reference evidence="1" key="1">
    <citation type="submission" date="2019-11" db="EMBL/GenBank/DDBJ databases">
        <authorList>
            <person name="Feng L."/>
        </authorList>
    </citation>
    <scope>NUCLEOTIDE SEQUENCE</scope>
    <source>
        <strain evidence="1">EFaeciumLFYP64</strain>
    </source>
</reference>
<dbReference type="RefSeq" id="WP_241655716.1">
    <property type="nucleotide sequence ID" value="NZ_CACRTQ010000035.1"/>
</dbReference>
<proteinExistence type="predicted"/>
<name>A0A6N3CC94_ENTFC</name>
<gene>
    <name evidence="1" type="ORF">EFLFYP64_01425</name>
</gene>
<evidence type="ECO:0000313" key="1">
    <source>
        <dbReference type="EMBL" id="VYU14596.1"/>
    </source>
</evidence>
<accession>A0A6N3CC94</accession>
<sequence length="219" mass="25264">MQLECDQALDSGDIDKSLKLSEICFNLGHEEELDTMIKASYLYCSATSLMDILPKNENIDTKEQTYERCLYLYRTAKDLCLLGYDELIMDDESSIISKTYIDGLFLQLTVNYGNILSQCGRYVKSINNLNEVLEMNFPMAVGNLALKIVDYSYFDESHRHIMFCYAFHLLESVLDEKVTFPEKEMAQVLFYKYLNGIKSSVSLDYLNCQIKLDRSSILT</sequence>
<protein>
    <submittedName>
        <fullName evidence="1">Uncharacterized protein</fullName>
    </submittedName>
</protein>
<dbReference type="AlphaFoldDB" id="A0A6N3CC94"/>
<organism evidence="1">
    <name type="scientific">Enterococcus faecium</name>
    <name type="common">Streptococcus faecium</name>
    <dbReference type="NCBI Taxonomy" id="1352"/>
    <lineage>
        <taxon>Bacteria</taxon>
        <taxon>Bacillati</taxon>
        <taxon>Bacillota</taxon>
        <taxon>Bacilli</taxon>
        <taxon>Lactobacillales</taxon>
        <taxon>Enterococcaceae</taxon>
        <taxon>Enterococcus</taxon>
    </lineage>
</organism>